<feature type="compositionally biased region" description="Basic and acidic residues" evidence="1">
    <location>
        <begin position="231"/>
        <end position="266"/>
    </location>
</feature>
<evidence type="ECO:0000259" key="2">
    <source>
        <dbReference type="Pfam" id="PF00498"/>
    </source>
</evidence>
<dbReference type="Proteomes" id="UP000663832">
    <property type="component" value="Unassembled WGS sequence"/>
</dbReference>
<comment type="caution">
    <text evidence="4">The sequence shown here is derived from an EMBL/GenBank/DDBJ whole genome shotgun (WGS) entry which is preliminary data.</text>
</comment>
<dbReference type="Pfam" id="PF00498">
    <property type="entry name" value="FHA"/>
    <property type="match status" value="1"/>
</dbReference>
<name>A0A813VS31_9BILA</name>
<feature type="region of interest" description="Disordered" evidence="1">
    <location>
        <begin position="164"/>
        <end position="288"/>
    </location>
</feature>
<dbReference type="InterPro" id="IPR019406">
    <property type="entry name" value="APLF_PBZ"/>
</dbReference>
<dbReference type="AlphaFoldDB" id="A0A813VS31"/>
<feature type="domain" description="PBZ-type" evidence="3">
    <location>
        <begin position="266"/>
        <end position="288"/>
    </location>
</feature>
<dbReference type="Gene3D" id="2.60.200.20">
    <property type="match status" value="1"/>
</dbReference>
<accession>A0A813VS31</accession>
<dbReference type="GO" id="GO:0008408">
    <property type="term" value="F:3'-5' exonuclease activity"/>
    <property type="evidence" value="ECO:0007669"/>
    <property type="project" value="InterPro"/>
</dbReference>
<dbReference type="PANTHER" id="PTHR21315">
    <property type="entry name" value="APRATAXIN AND PNK-LIKE FACTOR-RELATED"/>
    <property type="match status" value="1"/>
</dbReference>
<evidence type="ECO:0000259" key="3">
    <source>
        <dbReference type="Pfam" id="PF10283"/>
    </source>
</evidence>
<evidence type="ECO:0000313" key="5">
    <source>
        <dbReference type="EMBL" id="CAF1330877.1"/>
    </source>
</evidence>
<feature type="domain" description="PBZ-type" evidence="3">
    <location>
        <begin position="215"/>
        <end position="240"/>
    </location>
</feature>
<evidence type="ECO:0000313" key="7">
    <source>
        <dbReference type="Proteomes" id="UP000663877"/>
    </source>
</evidence>
<gene>
    <name evidence="4" type="ORF">BJG266_LOCUS7504</name>
    <name evidence="5" type="ORF">QVE165_LOCUS32881</name>
</gene>
<dbReference type="EMBL" id="CAJNOI010000022">
    <property type="protein sequence ID" value="CAF0844654.1"/>
    <property type="molecule type" value="Genomic_DNA"/>
</dbReference>
<dbReference type="PANTHER" id="PTHR21315:SF2">
    <property type="entry name" value="APRATAXIN AND PNK-LIKE FACTOR"/>
    <property type="match status" value="1"/>
</dbReference>
<sequence length="288" mass="32824">MTSKVELVPISEGNRVTVKENDKIIIGRGSSLGCNDKKISRQHAELLLKKDQTLWIKPTHSNPVFYRPLNCKTIHLTKDIEQELKDGDQIGLLPTTFFFRISFSTDTNNNKDATSSKCIDNHISIDTSKRLTTDVDNVTTSSSIKDQEESQSENSNKLLRKLPAWMSPSTSSPRSDNTKRQLSLDEDTNEPTTETFDSVTPKKSFDLVKSNNKPRPPCQYGASCYRKNQLHRTEESHPGDSDYEDEKEKETKDDDNKDTTSSDTDKPQCPYGKTCYRQNAQHKRDYKH</sequence>
<feature type="domain" description="FHA" evidence="2">
    <location>
        <begin position="25"/>
        <end position="91"/>
    </location>
</feature>
<dbReference type="SUPFAM" id="SSF49879">
    <property type="entry name" value="SMAD/FHA domain"/>
    <property type="match status" value="1"/>
</dbReference>
<dbReference type="InterPro" id="IPR000253">
    <property type="entry name" value="FHA_dom"/>
</dbReference>
<dbReference type="OrthoDB" id="10256774at2759"/>
<evidence type="ECO:0000256" key="1">
    <source>
        <dbReference type="SAM" id="MobiDB-lite"/>
    </source>
</evidence>
<keyword evidence="6" id="KW-1185">Reference proteome</keyword>
<protein>
    <recommendedName>
        <fullName evidence="8">Aprataxin and PNK-like factor</fullName>
    </recommendedName>
</protein>
<dbReference type="Pfam" id="PF10283">
    <property type="entry name" value="zf-CCHH"/>
    <property type="match status" value="2"/>
</dbReference>
<dbReference type="InterPro" id="IPR039253">
    <property type="entry name" value="APLF"/>
</dbReference>
<dbReference type="GO" id="GO:0005634">
    <property type="term" value="C:nucleus"/>
    <property type="evidence" value="ECO:0007669"/>
    <property type="project" value="TreeGrafter"/>
</dbReference>
<dbReference type="EMBL" id="CAJNOM010000296">
    <property type="protein sequence ID" value="CAF1330877.1"/>
    <property type="molecule type" value="Genomic_DNA"/>
</dbReference>
<dbReference type="GO" id="GO:0035861">
    <property type="term" value="C:site of double-strand break"/>
    <property type="evidence" value="ECO:0007669"/>
    <property type="project" value="TreeGrafter"/>
</dbReference>
<organism evidence="4 7">
    <name type="scientific">Adineta steineri</name>
    <dbReference type="NCBI Taxonomy" id="433720"/>
    <lineage>
        <taxon>Eukaryota</taxon>
        <taxon>Metazoa</taxon>
        <taxon>Spiralia</taxon>
        <taxon>Gnathifera</taxon>
        <taxon>Rotifera</taxon>
        <taxon>Eurotatoria</taxon>
        <taxon>Bdelloidea</taxon>
        <taxon>Adinetida</taxon>
        <taxon>Adinetidae</taxon>
        <taxon>Adineta</taxon>
    </lineage>
</organism>
<evidence type="ECO:0000313" key="6">
    <source>
        <dbReference type="Proteomes" id="UP000663832"/>
    </source>
</evidence>
<proteinExistence type="predicted"/>
<dbReference type="GO" id="GO:0006302">
    <property type="term" value="P:double-strand break repair"/>
    <property type="evidence" value="ECO:0007669"/>
    <property type="project" value="InterPro"/>
</dbReference>
<dbReference type="GO" id="GO:0003906">
    <property type="term" value="F:DNA-(apurinic or apyrimidinic site) endonuclease activity"/>
    <property type="evidence" value="ECO:0007669"/>
    <property type="project" value="InterPro"/>
</dbReference>
<dbReference type="Proteomes" id="UP000663877">
    <property type="component" value="Unassembled WGS sequence"/>
</dbReference>
<evidence type="ECO:0000313" key="4">
    <source>
        <dbReference type="EMBL" id="CAF0844654.1"/>
    </source>
</evidence>
<evidence type="ECO:0008006" key="8">
    <source>
        <dbReference type="Google" id="ProtNLM"/>
    </source>
</evidence>
<dbReference type="InterPro" id="IPR008984">
    <property type="entry name" value="SMAD_FHA_dom_sf"/>
</dbReference>
<reference evidence="4" key="1">
    <citation type="submission" date="2021-02" db="EMBL/GenBank/DDBJ databases">
        <authorList>
            <person name="Nowell W R."/>
        </authorList>
    </citation>
    <scope>NUCLEOTIDE SEQUENCE</scope>
</reference>